<dbReference type="EMBL" id="JARKNE010000007">
    <property type="protein sequence ID" value="KAK5819610.1"/>
    <property type="molecule type" value="Genomic_DNA"/>
</dbReference>
<evidence type="ECO:0000313" key="1">
    <source>
        <dbReference type="EMBL" id="KAK5819610.1"/>
    </source>
</evidence>
<comment type="caution">
    <text evidence="1">The sequence shown here is derived from an EMBL/GenBank/DDBJ whole genome shotgun (WGS) entry which is preliminary data.</text>
</comment>
<evidence type="ECO:0000313" key="2">
    <source>
        <dbReference type="Proteomes" id="UP001358586"/>
    </source>
</evidence>
<reference evidence="1 2" key="1">
    <citation type="submission" date="2023-03" db="EMBL/GenBank/DDBJ databases">
        <title>WGS of Gossypium arboreum.</title>
        <authorList>
            <person name="Yu D."/>
        </authorList>
    </citation>
    <scope>NUCLEOTIDE SEQUENCE [LARGE SCALE GENOMIC DNA]</scope>
    <source>
        <tissue evidence="1">Leaf</tissue>
    </source>
</reference>
<keyword evidence="2" id="KW-1185">Reference proteome</keyword>
<protein>
    <submittedName>
        <fullName evidence="1">Uncharacterized protein</fullName>
    </submittedName>
</protein>
<gene>
    <name evidence="1" type="ORF">PVK06_024626</name>
</gene>
<name>A0ABR0PEN0_GOSAR</name>
<accession>A0ABR0PEN0</accession>
<dbReference type="Proteomes" id="UP001358586">
    <property type="component" value="Chromosome 7"/>
</dbReference>
<sequence>MDNKKLFMIELGQRENKASMHPWSNNQGTNIVEHPHECTSNLYKALEEDHEMPEHSDKLPYDLYEMPSCETTKTVNFEIHGEIQPELVTEDHGDELNTVETNSDPIDIVIDLTIKVDVKDKLTSNMELKLIVNESVEELIHFLVIVEKVLAEEINEFDLFSSEKGNKAQVLSIRLEQMNPDANTTTRIQSSQESFLVCVLIILQ</sequence>
<proteinExistence type="predicted"/>
<organism evidence="1 2">
    <name type="scientific">Gossypium arboreum</name>
    <name type="common">Tree cotton</name>
    <name type="synonym">Gossypium nanking</name>
    <dbReference type="NCBI Taxonomy" id="29729"/>
    <lineage>
        <taxon>Eukaryota</taxon>
        <taxon>Viridiplantae</taxon>
        <taxon>Streptophyta</taxon>
        <taxon>Embryophyta</taxon>
        <taxon>Tracheophyta</taxon>
        <taxon>Spermatophyta</taxon>
        <taxon>Magnoliopsida</taxon>
        <taxon>eudicotyledons</taxon>
        <taxon>Gunneridae</taxon>
        <taxon>Pentapetalae</taxon>
        <taxon>rosids</taxon>
        <taxon>malvids</taxon>
        <taxon>Malvales</taxon>
        <taxon>Malvaceae</taxon>
        <taxon>Malvoideae</taxon>
        <taxon>Gossypium</taxon>
    </lineage>
</organism>